<dbReference type="Gene3D" id="3.30.2010.30">
    <property type="match status" value="1"/>
</dbReference>
<evidence type="ECO:0000256" key="4">
    <source>
        <dbReference type="ARBA" id="ARBA00012564"/>
    </source>
</evidence>
<dbReference type="InterPro" id="IPR001930">
    <property type="entry name" value="Peptidase_M1"/>
</dbReference>
<dbReference type="Pfam" id="PF17900">
    <property type="entry name" value="Peptidase_M1_N"/>
    <property type="match status" value="1"/>
</dbReference>
<comment type="similarity">
    <text evidence="3">Belongs to the peptidase M1 family.</text>
</comment>
<dbReference type="KEGG" id="llp:GH975_06990"/>
<organism evidence="17 18">
    <name type="scientific">Litorivicinus lipolyticus</name>
    <dbReference type="NCBI Taxonomy" id="418701"/>
    <lineage>
        <taxon>Bacteria</taxon>
        <taxon>Pseudomonadati</taxon>
        <taxon>Pseudomonadota</taxon>
        <taxon>Gammaproteobacteria</taxon>
        <taxon>Oceanospirillales</taxon>
        <taxon>Litorivicinaceae</taxon>
        <taxon>Litorivicinus</taxon>
    </lineage>
</organism>
<dbReference type="EMBL" id="CP045871">
    <property type="protein sequence ID" value="QGG80330.1"/>
    <property type="molecule type" value="Genomic_DNA"/>
</dbReference>
<dbReference type="PANTHER" id="PTHR46322:SF1">
    <property type="entry name" value="PUROMYCIN-SENSITIVE AMINOPEPTIDASE"/>
    <property type="match status" value="1"/>
</dbReference>
<keyword evidence="6 17" id="KW-0031">Aminopeptidase</keyword>
<dbReference type="RefSeq" id="WP_153713834.1">
    <property type="nucleotide sequence ID" value="NZ_CP045871.1"/>
</dbReference>
<evidence type="ECO:0000256" key="1">
    <source>
        <dbReference type="ARBA" id="ARBA00000098"/>
    </source>
</evidence>
<name>A0A5Q2QEQ4_9GAMM</name>
<dbReference type="InterPro" id="IPR042097">
    <property type="entry name" value="Aminopeptidase_N-like_N_sf"/>
</dbReference>
<dbReference type="CDD" id="cd09600">
    <property type="entry name" value="M1_APN"/>
    <property type="match status" value="1"/>
</dbReference>
<dbReference type="Gene3D" id="2.60.40.1730">
    <property type="entry name" value="tricorn interacting facor f3 domain"/>
    <property type="match status" value="1"/>
</dbReference>
<dbReference type="InterPro" id="IPR014782">
    <property type="entry name" value="Peptidase_M1_dom"/>
</dbReference>
<dbReference type="GO" id="GO:0016285">
    <property type="term" value="F:alanyl aminopeptidase activity"/>
    <property type="evidence" value="ECO:0007669"/>
    <property type="project" value="UniProtKB-EC"/>
</dbReference>
<evidence type="ECO:0000256" key="8">
    <source>
        <dbReference type="ARBA" id="ARBA00022723"/>
    </source>
</evidence>
<protein>
    <recommendedName>
        <fullName evidence="5 12">Aminopeptidase N</fullName>
        <ecNumber evidence="4 12">3.4.11.2</ecNumber>
    </recommendedName>
</protein>
<evidence type="ECO:0000256" key="9">
    <source>
        <dbReference type="ARBA" id="ARBA00022801"/>
    </source>
</evidence>
<dbReference type="GO" id="GO:0008237">
    <property type="term" value="F:metallopeptidase activity"/>
    <property type="evidence" value="ECO:0007669"/>
    <property type="project" value="UniProtKB-UniRule"/>
</dbReference>
<gene>
    <name evidence="17" type="primary">pepN</name>
    <name evidence="17" type="ORF">GH975_06990</name>
</gene>
<feature type="domain" description="Aminopeptidase N-like N-terminal" evidence="16">
    <location>
        <begin position="27"/>
        <end position="188"/>
    </location>
</feature>
<dbReference type="InterPro" id="IPR045357">
    <property type="entry name" value="Aminopeptidase_N-like_N"/>
</dbReference>
<dbReference type="InterPro" id="IPR037144">
    <property type="entry name" value="Peptidase_M1_pepN_C_sf"/>
</dbReference>
<dbReference type="GO" id="GO:0006508">
    <property type="term" value="P:proteolysis"/>
    <property type="evidence" value="ECO:0007669"/>
    <property type="project" value="UniProtKB-UniRule"/>
</dbReference>
<dbReference type="SUPFAM" id="SSF63737">
    <property type="entry name" value="Leukotriene A4 hydrolase N-terminal domain"/>
    <property type="match status" value="1"/>
</dbReference>
<keyword evidence="7" id="KW-0645">Protease</keyword>
<evidence type="ECO:0000259" key="13">
    <source>
        <dbReference type="Pfam" id="PF01433"/>
    </source>
</evidence>
<proteinExistence type="inferred from homology"/>
<comment type="cofactor">
    <cofactor evidence="2">
        <name>Zn(2+)</name>
        <dbReference type="ChEBI" id="CHEBI:29105"/>
    </cofactor>
</comment>
<evidence type="ECO:0000259" key="14">
    <source>
        <dbReference type="Pfam" id="PF11940"/>
    </source>
</evidence>
<evidence type="ECO:0000256" key="3">
    <source>
        <dbReference type="ARBA" id="ARBA00010136"/>
    </source>
</evidence>
<keyword evidence="9 17" id="KW-0378">Hydrolase</keyword>
<keyword evidence="10" id="KW-0862">Zinc</keyword>
<dbReference type="Proteomes" id="UP000388235">
    <property type="component" value="Chromosome"/>
</dbReference>
<evidence type="ECO:0000259" key="15">
    <source>
        <dbReference type="Pfam" id="PF17432"/>
    </source>
</evidence>
<dbReference type="InterPro" id="IPR038438">
    <property type="entry name" value="PepN_Ig-like_sf"/>
</dbReference>
<dbReference type="PANTHER" id="PTHR46322">
    <property type="entry name" value="PUROMYCIN-SENSITIVE AMINOPEPTIDASE"/>
    <property type="match status" value="1"/>
</dbReference>
<evidence type="ECO:0000256" key="11">
    <source>
        <dbReference type="ARBA" id="ARBA00023049"/>
    </source>
</evidence>
<dbReference type="GO" id="GO:0008270">
    <property type="term" value="F:zinc ion binding"/>
    <property type="evidence" value="ECO:0007669"/>
    <property type="project" value="InterPro"/>
</dbReference>
<dbReference type="EC" id="3.4.11.2" evidence="4 12"/>
<dbReference type="Gene3D" id="1.25.50.10">
    <property type="entry name" value="Peptidase M1, alanyl aminopeptidase, C-terminal domain"/>
    <property type="match status" value="1"/>
</dbReference>
<evidence type="ECO:0000313" key="17">
    <source>
        <dbReference type="EMBL" id="QGG80330.1"/>
    </source>
</evidence>
<dbReference type="Gene3D" id="2.60.40.1840">
    <property type="match status" value="1"/>
</dbReference>
<sequence length="853" mass="94970">MTDATAVTRLADYRAPDWLISQVALTVTINDGETEIAATLELAQNSADLQPLVLDGEGLETLSVAIDGVILDADAYVVTATTLTVLTPPAGHFTLQTRVRIKPESNTQLEGLYKSGDMYCTQCEAEGFRRITWFLDRPDVLAIWTVRIDAPASMPTLLSNGNRVGDRTTADGRRQVDWSDPHPKPAYLFALVAGDLVLRNDRFTTASGREVDLHVYTRQADADKVDFAIASIKQAMAWDERRFGREYDLDVFQVVAVGDFNMGAMENKGLNIFNTSCVLATPDVATDDAYERVEAIIGHEYFHNWSGNRVTCRDWFQLSLKEGFTVYRDAEFTADLRSRPVKRIQDVDFLRTHQFAEDAGPTSHPVRPAEYEEISNFYTVTIYEKGAEVVRMLETLIGRDQFRAGSDLYFERFDGQAVTCDDFVDCMQQASGRDLTQFRRWYSQNGTPHINVSVAADGDGSRITFRQQLRDGQAPFHMPMPCSLYAADGALLEQGLSWELDQVEQSFRVNQPSDDLLVSVNQGFAAPVRIHYALDASQRDVLARHDLDGFNRWDAGRQIVIEAWAAYVGNADAGLIDPIEHLFDAALAQFEQDPALTAEIIRLPDDSQILDELGADVDPVRVRQAGDAIRAELGRRMGELIQPILLALEPVKPYQPGGDQAAKRSLWCLLAQLLAHAADDSIADALTRRFVGADNLTDRMNCMTVAGVMARHNPSMFQSMLTIFHADWQHEPLLLDQWFQQQARFGDFDAISALLEHADFSLGNPNRARSVLGVFTRANPEAFHAPGGYELLAGCVASLDVSNPQIGARLVIPLTRYKNWSTSQRERAIHVLKGLDKVCQSADCREVIGKALK</sequence>
<dbReference type="Gene3D" id="1.10.390.10">
    <property type="entry name" value="Neutral Protease Domain 2"/>
    <property type="match status" value="1"/>
</dbReference>
<feature type="domain" description="Peptidase M1 alanyl aminopeptidase C-terminal" evidence="15">
    <location>
        <begin position="539"/>
        <end position="853"/>
    </location>
</feature>
<comment type="catalytic activity">
    <reaction evidence="1">
        <text>Release of an N-terminal amino acid, Xaa-|-Yaa- from a peptide, amide or arylamide. Xaa is preferably Ala, but may be most amino acids including Pro (slow action). When a terminal hydrophobic residue is followed by a prolyl residue, the two may be released as an intact Xaa-Pro dipeptide.</text>
        <dbReference type="EC" id="3.4.11.2"/>
    </reaction>
</comment>
<dbReference type="PRINTS" id="PR00756">
    <property type="entry name" value="ALADIPTASE"/>
</dbReference>
<accession>A0A5Q2QEQ4</accession>
<dbReference type="InterPro" id="IPR027268">
    <property type="entry name" value="Peptidase_M4/M1_CTD_sf"/>
</dbReference>
<keyword evidence="18" id="KW-1185">Reference proteome</keyword>
<dbReference type="Pfam" id="PF01433">
    <property type="entry name" value="Peptidase_M1"/>
    <property type="match status" value="1"/>
</dbReference>
<dbReference type="AlphaFoldDB" id="A0A5Q2QEQ4"/>
<evidence type="ECO:0000259" key="16">
    <source>
        <dbReference type="Pfam" id="PF17900"/>
    </source>
</evidence>
<reference evidence="17 18" key="1">
    <citation type="submission" date="2019-11" db="EMBL/GenBank/DDBJ databases">
        <authorList>
            <person name="Khan S.A."/>
            <person name="Jeon C.O."/>
            <person name="Chun B.H."/>
        </authorList>
    </citation>
    <scope>NUCLEOTIDE SEQUENCE [LARGE SCALE GENOMIC DNA]</scope>
    <source>
        <strain evidence="17 18">IMCC 1097</strain>
    </source>
</reference>
<dbReference type="NCBIfam" id="TIGR02414">
    <property type="entry name" value="pepN_proteo"/>
    <property type="match status" value="1"/>
</dbReference>
<dbReference type="Pfam" id="PF17432">
    <property type="entry name" value="DUF3458_C"/>
    <property type="match status" value="1"/>
</dbReference>
<evidence type="ECO:0000256" key="5">
    <source>
        <dbReference type="ARBA" id="ARBA00015611"/>
    </source>
</evidence>
<keyword evidence="11" id="KW-0482">Metalloprotease</keyword>
<evidence type="ECO:0000256" key="12">
    <source>
        <dbReference type="NCBIfam" id="TIGR02414"/>
    </source>
</evidence>
<evidence type="ECO:0000313" key="18">
    <source>
        <dbReference type="Proteomes" id="UP000388235"/>
    </source>
</evidence>
<evidence type="ECO:0000256" key="7">
    <source>
        <dbReference type="ARBA" id="ARBA00022670"/>
    </source>
</evidence>
<dbReference type="OrthoDB" id="100605at2"/>
<evidence type="ECO:0000256" key="2">
    <source>
        <dbReference type="ARBA" id="ARBA00001947"/>
    </source>
</evidence>
<dbReference type="Pfam" id="PF11940">
    <property type="entry name" value="DUF3458"/>
    <property type="match status" value="1"/>
</dbReference>
<feature type="domain" description="Peptidase M1 alanyl aminopeptidase Ig-like fold" evidence="14">
    <location>
        <begin position="446"/>
        <end position="532"/>
    </location>
</feature>
<dbReference type="FunFam" id="3.30.2010.30:FF:000002">
    <property type="entry name" value="Putative aminopeptidase N"/>
    <property type="match status" value="1"/>
</dbReference>
<dbReference type="SUPFAM" id="SSF55486">
    <property type="entry name" value="Metalloproteases ('zincins'), catalytic domain"/>
    <property type="match status" value="1"/>
</dbReference>
<feature type="domain" description="Peptidase M1 membrane alanine aminopeptidase" evidence="13">
    <location>
        <begin position="228"/>
        <end position="441"/>
    </location>
</feature>
<keyword evidence="8" id="KW-0479">Metal-binding</keyword>
<evidence type="ECO:0000256" key="10">
    <source>
        <dbReference type="ARBA" id="ARBA00022833"/>
    </source>
</evidence>
<dbReference type="InterPro" id="IPR024601">
    <property type="entry name" value="Peptidase_M1_pepN_C"/>
</dbReference>
<dbReference type="InterPro" id="IPR035414">
    <property type="entry name" value="Peptidase_M1_pepN_Ig-like"/>
</dbReference>
<evidence type="ECO:0000256" key="6">
    <source>
        <dbReference type="ARBA" id="ARBA00022438"/>
    </source>
</evidence>
<dbReference type="InterPro" id="IPR012779">
    <property type="entry name" value="Peptidase_M1_pepN"/>
</dbReference>